<evidence type="ECO:0000313" key="2">
    <source>
        <dbReference type="Proteomes" id="UP001430455"/>
    </source>
</evidence>
<accession>A0AAW4PBM9</accession>
<evidence type="ECO:0000313" key="1">
    <source>
        <dbReference type="EMBL" id="MBX0295147.1"/>
    </source>
</evidence>
<comment type="caution">
    <text evidence="1">The sequence shown here is derived from an EMBL/GenBank/DDBJ whole genome shotgun (WGS) entry which is preliminary data.</text>
</comment>
<protein>
    <submittedName>
        <fullName evidence="1">Uncharacterized protein</fullName>
    </submittedName>
</protein>
<proteinExistence type="predicted"/>
<organism evidence="1 2">
    <name type="scientific">Haloarcula nitratireducens</name>
    <dbReference type="NCBI Taxonomy" id="2487749"/>
    <lineage>
        <taxon>Archaea</taxon>
        <taxon>Methanobacteriati</taxon>
        <taxon>Methanobacteriota</taxon>
        <taxon>Stenosarchaea group</taxon>
        <taxon>Halobacteria</taxon>
        <taxon>Halobacteriales</taxon>
        <taxon>Haloarculaceae</taxon>
        <taxon>Haloarcula</taxon>
    </lineage>
</organism>
<dbReference type="InterPro" id="IPR055755">
    <property type="entry name" value="DUF7331"/>
</dbReference>
<dbReference type="Pfam" id="PF24018">
    <property type="entry name" value="DUF7331"/>
    <property type="match status" value="1"/>
</dbReference>
<dbReference type="EMBL" id="RKLT01000002">
    <property type="protein sequence ID" value="MBX0295147.1"/>
    <property type="molecule type" value="Genomic_DNA"/>
</dbReference>
<reference evidence="1 2" key="1">
    <citation type="submission" date="2021-06" db="EMBL/GenBank/DDBJ databases">
        <title>Halomicroarcula sp. a new haloarchaeum isolated from saline soil.</title>
        <authorList>
            <person name="Duran-Viseras A."/>
            <person name="Sanchez-Porro C."/>
            <person name="Ventosa A."/>
        </authorList>
    </citation>
    <scope>NUCLEOTIDE SEQUENCE [LARGE SCALE GENOMIC DNA]</scope>
    <source>
        <strain evidence="1 2">F27</strain>
    </source>
</reference>
<dbReference type="Proteomes" id="UP001430455">
    <property type="component" value="Unassembled WGS sequence"/>
</dbReference>
<dbReference type="RefSeq" id="WP_220579787.1">
    <property type="nucleotide sequence ID" value="NZ_RKLT01000002.1"/>
</dbReference>
<name>A0AAW4PBM9_9EURY</name>
<sequence>MTGEFESKRERAAAPVDDRYAALRVDGDLLVYDREDDGAWIQSSTTRELRA</sequence>
<gene>
    <name evidence="1" type="ORF">EGH23_09680</name>
</gene>
<keyword evidence="2" id="KW-1185">Reference proteome</keyword>
<dbReference type="AlphaFoldDB" id="A0AAW4PBM9"/>